<dbReference type="InterPro" id="IPR027434">
    <property type="entry name" value="Homing_endonucl"/>
</dbReference>
<feature type="non-terminal residue" evidence="2">
    <location>
        <position position="333"/>
    </location>
</feature>
<dbReference type="InterPro" id="IPR006142">
    <property type="entry name" value="INTEIN"/>
</dbReference>
<evidence type="ECO:0000313" key="2">
    <source>
        <dbReference type="EMBL" id="KKK46798.1"/>
    </source>
</evidence>
<dbReference type="PROSITE" id="PS50819">
    <property type="entry name" value="INTEIN_ENDONUCLEASE"/>
    <property type="match status" value="1"/>
</dbReference>
<dbReference type="Pfam" id="PF14528">
    <property type="entry name" value="LAGLIDADG_3"/>
    <property type="match status" value="1"/>
</dbReference>
<dbReference type="InterPro" id="IPR046462">
    <property type="entry name" value="TerL_nuclease"/>
</dbReference>
<sequence>SEVWAAFLSGYLDTDGDIGPRLVRWTSCNRLLLMDCQHLLAMLGIQSAVNEVRPGQLRLEVRDTVSLRACALSLKSVHSEKQTRLERLKPLVAQDGPAAADRYKFDRVTTVDRLPEQPTIGVEVERLHTHVTDGLITHNTESDAAWLSKDVWDACLADIDVESLRVRRCWGGLDLSSKKDLTALTLVFEPGDDGIWDAITFLWTPKDTLLEREDKDRAPYTQWVRDEHLIAIPGRVIDYGWVAKTIGDVLEDFDLQCIGYDPHKIEYLEAELDDQAIEVDLIPHSQGFYKPKDGIWMPKSVEELEEQLEKRGIRIQRNPVMSWCAAGAVVVMD</sequence>
<comment type="caution">
    <text evidence="2">The sequence shown here is derived from an EMBL/GenBank/DDBJ whole genome shotgun (WGS) entry which is preliminary data.</text>
</comment>
<evidence type="ECO:0000259" key="1">
    <source>
        <dbReference type="PROSITE" id="PS50819"/>
    </source>
</evidence>
<dbReference type="InterPro" id="IPR004042">
    <property type="entry name" value="Intein_endonuc_central"/>
</dbReference>
<gene>
    <name evidence="2" type="ORF">LCGC14_3161640</name>
</gene>
<organism evidence="2">
    <name type="scientific">marine sediment metagenome</name>
    <dbReference type="NCBI Taxonomy" id="412755"/>
    <lineage>
        <taxon>unclassified sequences</taxon>
        <taxon>metagenomes</taxon>
        <taxon>ecological metagenomes</taxon>
    </lineage>
</organism>
<dbReference type="PANTHER" id="PTHR41287">
    <property type="match status" value="1"/>
</dbReference>
<dbReference type="EMBL" id="LAZR01069900">
    <property type="protein sequence ID" value="KKK46798.1"/>
    <property type="molecule type" value="Genomic_DNA"/>
</dbReference>
<dbReference type="InterPro" id="IPR004860">
    <property type="entry name" value="LAGLIDADG_dom"/>
</dbReference>
<protein>
    <recommendedName>
        <fullName evidence="1">DOD-type homing endonuclease domain-containing protein</fullName>
    </recommendedName>
</protein>
<proteinExistence type="predicted"/>
<dbReference type="PANTHER" id="PTHR41287:SF1">
    <property type="entry name" value="PROTEIN YMFN"/>
    <property type="match status" value="1"/>
</dbReference>
<reference evidence="2" key="1">
    <citation type="journal article" date="2015" name="Nature">
        <title>Complex archaea that bridge the gap between prokaryotes and eukaryotes.</title>
        <authorList>
            <person name="Spang A."/>
            <person name="Saw J.H."/>
            <person name="Jorgensen S.L."/>
            <person name="Zaremba-Niedzwiedzka K."/>
            <person name="Martijn J."/>
            <person name="Lind A.E."/>
            <person name="van Eijk R."/>
            <person name="Schleper C."/>
            <person name="Guy L."/>
            <person name="Ettema T.J."/>
        </authorList>
    </citation>
    <scope>NUCLEOTIDE SEQUENCE</scope>
</reference>
<dbReference type="InterPro" id="IPR005021">
    <property type="entry name" value="Terminase_largesu-like"/>
</dbReference>
<dbReference type="PRINTS" id="PR00379">
    <property type="entry name" value="INTEIN"/>
</dbReference>
<feature type="domain" description="DOD-type homing endonuclease" evidence="1">
    <location>
        <begin position="1"/>
        <end position="45"/>
    </location>
</feature>
<dbReference type="Gene3D" id="3.10.28.10">
    <property type="entry name" value="Homing endonucleases"/>
    <property type="match status" value="1"/>
</dbReference>
<dbReference type="SUPFAM" id="SSF55608">
    <property type="entry name" value="Homing endonucleases"/>
    <property type="match status" value="1"/>
</dbReference>
<dbReference type="GO" id="GO:0004519">
    <property type="term" value="F:endonuclease activity"/>
    <property type="evidence" value="ECO:0007669"/>
    <property type="project" value="InterPro"/>
</dbReference>
<feature type="non-terminal residue" evidence="2">
    <location>
        <position position="1"/>
    </location>
</feature>
<name>A0A0F8VQZ5_9ZZZZ</name>
<dbReference type="GO" id="GO:0016539">
    <property type="term" value="P:intein-mediated protein splicing"/>
    <property type="evidence" value="ECO:0007669"/>
    <property type="project" value="InterPro"/>
</dbReference>
<dbReference type="AlphaFoldDB" id="A0A0F8VQZ5"/>
<dbReference type="Pfam" id="PF20441">
    <property type="entry name" value="TerL_nuclease"/>
    <property type="match status" value="1"/>
</dbReference>
<accession>A0A0F8VQZ5</accession>